<dbReference type="Proteomes" id="UP000193411">
    <property type="component" value="Unassembled WGS sequence"/>
</dbReference>
<dbReference type="Pfam" id="PF05254">
    <property type="entry name" value="UPF0203"/>
    <property type="match status" value="1"/>
</dbReference>
<keyword evidence="2" id="KW-1015">Disulfide bond</keyword>
<gene>
    <name evidence="3" type="ORF">BCR44DRAFT_154764</name>
</gene>
<keyword evidence="4" id="KW-1185">Reference proteome</keyword>
<dbReference type="GO" id="GO:0005634">
    <property type="term" value="C:nucleus"/>
    <property type="evidence" value="ECO:0007669"/>
    <property type="project" value="TreeGrafter"/>
</dbReference>
<dbReference type="PANTHER" id="PTHR46403:SF1">
    <property type="entry name" value="TP53-REGULATED INHIBITOR OF APOPTOSIS 1"/>
    <property type="match status" value="1"/>
</dbReference>
<name>A0A1Y2I1U1_9FUNG</name>
<dbReference type="OrthoDB" id="19091at2759"/>
<dbReference type="GO" id="GO:0005829">
    <property type="term" value="C:cytosol"/>
    <property type="evidence" value="ECO:0007669"/>
    <property type="project" value="TreeGrafter"/>
</dbReference>
<sequence>MHAQDFPHWTLCTLNFPNTYRTPRNTFIHTGIILFCPPWNLSVGLLLDPAVPNPPPPPTPSVTSALDSYRHHIEYVGKNCTPLKHEYDNCFNKWYTEKFLKGDTQPECEEIFERYRACVMGAVKEKKIDKMLAEAQKEISSP</sequence>
<proteinExistence type="inferred from homology"/>
<protein>
    <recommendedName>
        <fullName evidence="5">Mitochondrial distribution/morphology family 35/apoptosis</fullName>
    </recommendedName>
</protein>
<dbReference type="GO" id="GO:1990050">
    <property type="term" value="F:phosphatidic acid transfer activity"/>
    <property type="evidence" value="ECO:0007669"/>
    <property type="project" value="TreeGrafter"/>
</dbReference>
<evidence type="ECO:0008006" key="5">
    <source>
        <dbReference type="Google" id="ProtNLM"/>
    </source>
</evidence>
<dbReference type="InterPro" id="IPR007918">
    <property type="entry name" value="MDM35_apoptosis"/>
</dbReference>
<dbReference type="EMBL" id="MCFL01000004">
    <property type="protein sequence ID" value="ORZ39921.1"/>
    <property type="molecule type" value="Genomic_DNA"/>
</dbReference>
<evidence type="ECO:0000313" key="4">
    <source>
        <dbReference type="Proteomes" id="UP000193411"/>
    </source>
</evidence>
<dbReference type="PANTHER" id="PTHR46403">
    <property type="entry name" value="TP53-REGULATED INHIBITOR OF APOPTOSIS 1"/>
    <property type="match status" value="1"/>
</dbReference>
<dbReference type="STRING" id="765915.A0A1Y2I1U1"/>
<feature type="non-terminal residue" evidence="3">
    <location>
        <position position="142"/>
    </location>
</feature>
<evidence type="ECO:0000313" key="3">
    <source>
        <dbReference type="EMBL" id="ORZ39921.1"/>
    </source>
</evidence>
<dbReference type="AlphaFoldDB" id="A0A1Y2I1U1"/>
<comment type="caution">
    <text evidence="3">The sequence shown here is derived from an EMBL/GenBank/DDBJ whole genome shotgun (WGS) entry which is preliminary data.</text>
</comment>
<organism evidence="3 4">
    <name type="scientific">Catenaria anguillulae PL171</name>
    <dbReference type="NCBI Taxonomy" id="765915"/>
    <lineage>
        <taxon>Eukaryota</taxon>
        <taxon>Fungi</taxon>
        <taxon>Fungi incertae sedis</taxon>
        <taxon>Blastocladiomycota</taxon>
        <taxon>Blastocladiomycetes</taxon>
        <taxon>Blastocladiales</taxon>
        <taxon>Catenariaceae</taxon>
        <taxon>Catenaria</taxon>
    </lineage>
</organism>
<dbReference type="GO" id="GO:0005758">
    <property type="term" value="C:mitochondrial intermembrane space"/>
    <property type="evidence" value="ECO:0007669"/>
    <property type="project" value="TreeGrafter"/>
</dbReference>
<reference evidence="3 4" key="1">
    <citation type="submission" date="2016-07" db="EMBL/GenBank/DDBJ databases">
        <title>Pervasive Adenine N6-methylation of Active Genes in Fungi.</title>
        <authorList>
            <consortium name="DOE Joint Genome Institute"/>
            <person name="Mondo S.J."/>
            <person name="Dannebaum R.O."/>
            <person name="Kuo R.C."/>
            <person name="Labutti K."/>
            <person name="Haridas S."/>
            <person name="Kuo A."/>
            <person name="Salamov A."/>
            <person name="Ahrendt S.R."/>
            <person name="Lipzen A."/>
            <person name="Sullivan W."/>
            <person name="Andreopoulos W.B."/>
            <person name="Clum A."/>
            <person name="Lindquist E."/>
            <person name="Daum C."/>
            <person name="Ramamoorthy G.K."/>
            <person name="Gryganskyi A."/>
            <person name="Culley D."/>
            <person name="Magnuson J.K."/>
            <person name="James T.Y."/>
            <person name="O'Malley M.A."/>
            <person name="Stajich J.E."/>
            <person name="Spatafora J.W."/>
            <person name="Visel A."/>
            <person name="Grigoriev I.V."/>
        </authorList>
    </citation>
    <scope>NUCLEOTIDE SEQUENCE [LARGE SCALE GENOMIC DNA]</scope>
    <source>
        <strain evidence="3 4">PL171</strain>
    </source>
</reference>
<dbReference type="GO" id="GO:0045332">
    <property type="term" value="P:phospholipid translocation"/>
    <property type="evidence" value="ECO:0007669"/>
    <property type="project" value="TreeGrafter"/>
</dbReference>
<comment type="similarity">
    <text evidence="1">Belongs to the TRIAP1/MDM35 family.</text>
</comment>
<evidence type="ECO:0000256" key="1">
    <source>
        <dbReference type="ARBA" id="ARBA00006196"/>
    </source>
</evidence>
<dbReference type="PROSITE" id="PS51808">
    <property type="entry name" value="CHCH"/>
    <property type="match status" value="1"/>
</dbReference>
<accession>A0A1Y2I1U1</accession>
<evidence type="ECO:0000256" key="2">
    <source>
        <dbReference type="ARBA" id="ARBA00023157"/>
    </source>
</evidence>